<evidence type="ECO:0000256" key="8">
    <source>
        <dbReference type="ARBA" id="ARBA00035187"/>
    </source>
</evidence>
<dbReference type="InterPro" id="IPR036389">
    <property type="entry name" value="RNase_III_sf"/>
</dbReference>
<dbReference type="Pfam" id="PF22892">
    <property type="entry name" value="DSRM_MRPL44"/>
    <property type="match status" value="1"/>
</dbReference>
<comment type="similarity">
    <text evidence="7">Belongs to the ribonuclease III family. Mitochondrion-specific ribosomal protein mL44 subfamily.</text>
</comment>
<evidence type="ECO:0000256" key="4">
    <source>
        <dbReference type="ARBA" id="ARBA00022980"/>
    </source>
</evidence>
<dbReference type="EnsemblMetazoa" id="XM_038197894.1">
    <property type="protein sequence ID" value="XP_038053822.1"/>
    <property type="gene ID" value="LOC119726264"/>
</dbReference>
<accession>A0A913ZQ37</accession>
<dbReference type="SUPFAM" id="SSF54768">
    <property type="entry name" value="dsRNA-binding domain-like"/>
    <property type="match status" value="1"/>
</dbReference>
<comment type="subcellular location">
    <subcellularLocation>
        <location evidence="1">Mitochondrion</location>
    </subcellularLocation>
</comment>
<dbReference type="GO" id="GO:0070877">
    <property type="term" value="C:microprocessor complex"/>
    <property type="evidence" value="ECO:0007669"/>
    <property type="project" value="TreeGrafter"/>
</dbReference>
<reference evidence="10" key="1">
    <citation type="submission" date="2022-11" db="UniProtKB">
        <authorList>
            <consortium name="EnsemblMetazoa"/>
        </authorList>
    </citation>
    <scope>IDENTIFICATION</scope>
</reference>
<protein>
    <recommendedName>
        <fullName evidence="8">Large ribosomal subunit protein mL44</fullName>
    </recommendedName>
</protein>
<dbReference type="Gene3D" id="3.30.160.20">
    <property type="match status" value="1"/>
</dbReference>
<dbReference type="AlphaFoldDB" id="A0A913ZQ37"/>
<sequence length="354" mass="39827">MATALAKHALTCVRRCRQFPRVFVQRKAVSVVRVDVRHHARWFAPFLFALRRQVQAIQHKYGPEEKKPRSHQENWDYDSELYAFGKRVGEDFTDATLRTALTDKSYVEREEARRKEMGLEGEAAKLDIQDNQELAQTGGVFISDYIKAYLRHVYRQLPEEGIGAICEHLTRQELLVYIGRHLGVTDIILCADFPIPHEVASTALQAIVGAIVQDTGAQKAGLFVRDFILSHLVDKDINELWPITNPMGLLVEILEREGRALPEARLLRQVGTSTIMPLYMVGVYSDKKLLGWGPGETLAIAEEEAARVALKHVFGTTENSPPLPLDPVKCKHLNTTVAEEVQRTRLGNQAAVSS</sequence>
<dbReference type="GeneID" id="119726264"/>
<dbReference type="PANTHER" id="PTHR11207:SF5">
    <property type="entry name" value="LARGE RIBOSOMAL SUBUNIT PROTEIN ML44"/>
    <property type="match status" value="1"/>
</dbReference>
<dbReference type="OrthoDB" id="444135at2759"/>
<evidence type="ECO:0000256" key="5">
    <source>
        <dbReference type="ARBA" id="ARBA00023128"/>
    </source>
</evidence>
<dbReference type="CTD" id="65080"/>
<dbReference type="PROSITE" id="PS50142">
    <property type="entry name" value="RNASE_3_2"/>
    <property type="match status" value="1"/>
</dbReference>
<keyword evidence="2" id="KW-0694">RNA-binding</keyword>
<evidence type="ECO:0000259" key="9">
    <source>
        <dbReference type="PROSITE" id="PS50142"/>
    </source>
</evidence>
<dbReference type="PANTHER" id="PTHR11207">
    <property type="entry name" value="RIBONUCLEASE III"/>
    <property type="match status" value="1"/>
</dbReference>
<evidence type="ECO:0000313" key="10">
    <source>
        <dbReference type="EnsemblMetazoa" id="XP_038053822.1"/>
    </source>
</evidence>
<dbReference type="GO" id="GO:0003725">
    <property type="term" value="F:double-stranded RNA binding"/>
    <property type="evidence" value="ECO:0007669"/>
    <property type="project" value="InterPro"/>
</dbReference>
<dbReference type="OMA" id="RHIKRWV"/>
<dbReference type="SUPFAM" id="SSF69065">
    <property type="entry name" value="RNase III domain-like"/>
    <property type="match status" value="1"/>
</dbReference>
<keyword evidence="6" id="KW-0687">Ribonucleoprotein</keyword>
<feature type="domain" description="RNase III" evidence="9">
    <location>
        <begin position="81"/>
        <end position="216"/>
    </location>
</feature>
<organism evidence="10 11">
    <name type="scientific">Patiria miniata</name>
    <name type="common">Bat star</name>
    <name type="synonym">Asterina miniata</name>
    <dbReference type="NCBI Taxonomy" id="46514"/>
    <lineage>
        <taxon>Eukaryota</taxon>
        <taxon>Metazoa</taxon>
        <taxon>Echinodermata</taxon>
        <taxon>Eleutherozoa</taxon>
        <taxon>Asterozoa</taxon>
        <taxon>Asteroidea</taxon>
        <taxon>Valvatacea</taxon>
        <taxon>Valvatida</taxon>
        <taxon>Asterinidae</taxon>
        <taxon>Patiria</taxon>
    </lineage>
</organism>
<proteinExistence type="inferred from homology"/>
<evidence type="ECO:0000256" key="3">
    <source>
        <dbReference type="ARBA" id="ARBA00022946"/>
    </source>
</evidence>
<keyword evidence="4" id="KW-0689">Ribosomal protein</keyword>
<dbReference type="CDD" id="cd19874">
    <property type="entry name" value="DSRM_MRPL44"/>
    <property type="match status" value="1"/>
</dbReference>
<dbReference type="GO" id="GO:0006396">
    <property type="term" value="P:RNA processing"/>
    <property type="evidence" value="ECO:0007669"/>
    <property type="project" value="InterPro"/>
</dbReference>
<dbReference type="FunFam" id="1.10.1520.10:FF:000039">
    <property type="entry name" value="39S ribosomal protein L44, mitochondrial"/>
    <property type="match status" value="1"/>
</dbReference>
<dbReference type="Gene3D" id="1.10.1520.10">
    <property type="entry name" value="Ribonuclease III domain"/>
    <property type="match status" value="1"/>
</dbReference>
<evidence type="ECO:0000256" key="7">
    <source>
        <dbReference type="ARBA" id="ARBA00024034"/>
    </source>
</evidence>
<dbReference type="GO" id="GO:0004525">
    <property type="term" value="F:ribonuclease III activity"/>
    <property type="evidence" value="ECO:0007669"/>
    <property type="project" value="InterPro"/>
</dbReference>
<evidence type="ECO:0000256" key="2">
    <source>
        <dbReference type="ARBA" id="ARBA00022884"/>
    </source>
</evidence>
<dbReference type="InterPro" id="IPR055189">
    <property type="entry name" value="RM44_endonuclase"/>
</dbReference>
<dbReference type="Pfam" id="PF22935">
    <property type="entry name" value="RM44_endonuclase"/>
    <property type="match status" value="1"/>
</dbReference>
<dbReference type="InterPro" id="IPR000999">
    <property type="entry name" value="RNase_III_dom"/>
</dbReference>
<dbReference type="RefSeq" id="XP_038053822.1">
    <property type="nucleotide sequence ID" value="XM_038197894.1"/>
</dbReference>
<evidence type="ECO:0000256" key="1">
    <source>
        <dbReference type="ARBA" id="ARBA00004173"/>
    </source>
</evidence>
<evidence type="ECO:0000313" key="11">
    <source>
        <dbReference type="Proteomes" id="UP000887568"/>
    </source>
</evidence>
<dbReference type="Proteomes" id="UP000887568">
    <property type="component" value="Unplaced"/>
</dbReference>
<dbReference type="GO" id="GO:0070125">
    <property type="term" value="P:mitochondrial translational elongation"/>
    <property type="evidence" value="ECO:0007669"/>
    <property type="project" value="TreeGrafter"/>
</dbReference>
<keyword evidence="11" id="KW-1185">Reference proteome</keyword>
<keyword evidence="5" id="KW-0496">Mitochondrion</keyword>
<dbReference type="GO" id="GO:0005762">
    <property type="term" value="C:mitochondrial large ribosomal subunit"/>
    <property type="evidence" value="ECO:0007669"/>
    <property type="project" value="TreeGrafter"/>
</dbReference>
<name>A0A913ZQ37_PATMI</name>
<evidence type="ECO:0000256" key="6">
    <source>
        <dbReference type="ARBA" id="ARBA00023274"/>
    </source>
</evidence>
<dbReference type="InterPro" id="IPR044444">
    <property type="entry name" value="Ribosomal_mL44_DSRM_metazoa"/>
</dbReference>
<keyword evidence="3" id="KW-0809">Transit peptide</keyword>
<dbReference type="FunFam" id="3.30.160.20:FF:000037">
    <property type="entry name" value="39S ribosomal protein L44, mitochondrial"/>
    <property type="match status" value="1"/>
</dbReference>